<dbReference type="PANTHER" id="PTHR43236">
    <property type="entry name" value="ANTITOXIN HIGA1"/>
    <property type="match status" value="1"/>
</dbReference>
<gene>
    <name evidence="2" type="ORF">COU93_02640</name>
</gene>
<dbReference type="Pfam" id="PF06114">
    <property type="entry name" value="Peptidase_M78"/>
    <property type="match status" value="1"/>
</dbReference>
<dbReference type="PANTHER" id="PTHR43236:SF2">
    <property type="entry name" value="BLL0069 PROTEIN"/>
    <property type="match status" value="1"/>
</dbReference>
<evidence type="ECO:0000313" key="2">
    <source>
        <dbReference type="EMBL" id="PJE66733.1"/>
    </source>
</evidence>
<organism evidence="2 3">
    <name type="scientific">Candidatus Shapirobacteria bacterium CG10_big_fil_rev_8_21_14_0_10_36_6</name>
    <dbReference type="NCBI Taxonomy" id="1974886"/>
    <lineage>
        <taxon>Bacteria</taxon>
        <taxon>Candidatus Shapironibacteriota</taxon>
    </lineage>
</organism>
<name>A0A2M8L1B6_9BACT</name>
<dbReference type="EMBL" id="PFEI01000150">
    <property type="protein sequence ID" value="PJE66733.1"/>
    <property type="molecule type" value="Genomic_DNA"/>
</dbReference>
<evidence type="ECO:0000313" key="3">
    <source>
        <dbReference type="Proteomes" id="UP000229766"/>
    </source>
</evidence>
<dbReference type="InterPro" id="IPR010359">
    <property type="entry name" value="IrrE_HExxH"/>
</dbReference>
<feature type="domain" description="IrrE N-terminal-like" evidence="1">
    <location>
        <begin position="77"/>
        <end position="184"/>
    </location>
</feature>
<dbReference type="Proteomes" id="UP000229766">
    <property type="component" value="Unassembled WGS sequence"/>
</dbReference>
<dbReference type="AlphaFoldDB" id="A0A2M8L1B6"/>
<protein>
    <recommendedName>
        <fullName evidence="1">IrrE N-terminal-like domain-containing protein</fullName>
    </recommendedName>
</protein>
<sequence>MNGVALSMDDVHQAASKFLEEHNPTNQLPIPIEEIAELKLGIFVLATPGIKKLIGIDGFISSDFSQITIDDYCFVKYPERTRFTIAHEIGHKILHQDWYSKHGLTDFGDYHDFFSKISEQDYRYMEIQAQTFAGLVLVPTELLKNEFKSRLGRIPINEDVEILQPIFNDLLTTFKVSGEVLYRRMVKEGIVKKI</sequence>
<dbReference type="InterPro" id="IPR052345">
    <property type="entry name" value="Rad_response_metalloprotease"/>
</dbReference>
<reference evidence="3" key="1">
    <citation type="submission" date="2017-09" db="EMBL/GenBank/DDBJ databases">
        <title>Depth-based differentiation of microbial function through sediment-hosted aquifers and enrichment of novel symbionts in the deep terrestrial subsurface.</title>
        <authorList>
            <person name="Probst A.J."/>
            <person name="Ladd B."/>
            <person name="Jarett J.K."/>
            <person name="Geller-Mcgrath D.E."/>
            <person name="Sieber C.M.K."/>
            <person name="Emerson J.B."/>
            <person name="Anantharaman K."/>
            <person name="Thomas B.C."/>
            <person name="Malmstrom R."/>
            <person name="Stieglmeier M."/>
            <person name="Klingl A."/>
            <person name="Woyke T."/>
            <person name="Ryan C.M."/>
            <person name="Banfield J.F."/>
        </authorList>
    </citation>
    <scope>NUCLEOTIDE SEQUENCE [LARGE SCALE GENOMIC DNA]</scope>
</reference>
<proteinExistence type="predicted"/>
<accession>A0A2M8L1B6</accession>
<dbReference type="Gene3D" id="1.10.10.2910">
    <property type="match status" value="1"/>
</dbReference>
<comment type="caution">
    <text evidence="2">The sequence shown here is derived from an EMBL/GenBank/DDBJ whole genome shotgun (WGS) entry which is preliminary data.</text>
</comment>
<evidence type="ECO:0000259" key="1">
    <source>
        <dbReference type="Pfam" id="PF06114"/>
    </source>
</evidence>